<evidence type="ECO:0000256" key="1">
    <source>
        <dbReference type="ARBA" id="ARBA00001974"/>
    </source>
</evidence>
<gene>
    <name evidence="9" type="ORF">OVA965_LOCUS9</name>
    <name evidence="10" type="ORF">TMI583_LOCUS9</name>
</gene>
<dbReference type="InterPro" id="IPR050260">
    <property type="entry name" value="FAD-bd_OxRdtase"/>
</dbReference>
<dbReference type="AlphaFoldDB" id="A0A8S2GDX0"/>
<dbReference type="InterPro" id="IPR004099">
    <property type="entry name" value="Pyr_nucl-diS_OxRdtase_dimer"/>
</dbReference>
<dbReference type="Proteomes" id="UP000682733">
    <property type="component" value="Unassembled WGS sequence"/>
</dbReference>
<keyword evidence="6" id="KW-0676">Redox-active center</keyword>
<evidence type="ECO:0000313" key="10">
    <source>
        <dbReference type="EMBL" id="CAF3491707.1"/>
    </source>
</evidence>
<dbReference type="InterPro" id="IPR016156">
    <property type="entry name" value="FAD/NAD-linked_Rdtase_dimer_sf"/>
</dbReference>
<feature type="domain" description="Pyridine nucleotide-disulphide oxidoreductase dimerisation" evidence="7">
    <location>
        <begin position="192"/>
        <end position="293"/>
    </location>
</feature>
<keyword evidence="5" id="KW-0560">Oxidoreductase</keyword>
<dbReference type="Gene3D" id="3.30.390.30">
    <property type="match status" value="1"/>
</dbReference>
<evidence type="ECO:0000256" key="2">
    <source>
        <dbReference type="ARBA" id="ARBA00009130"/>
    </source>
</evidence>
<name>A0A8S2GDX0_9BILA</name>
<evidence type="ECO:0000256" key="3">
    <source>
        <dbReference type="ARBA" id="ARBA00022630"/>
    </source>
</evidence>
<evidence type="ECO:0000256" key="4">
    <source>
        <dbReference type="ARBA" id="ARBA00022827"/>
    </source>
</evidence>
<evidence type="ECO:0008006" key="12">
    <source>
        <dbReference type="Google" id="ProtNLM"/>
    </source>
</evidence>
<dbReference type="Gene3D" id="3.50.50.60">
    <property type="entry name" value="FAD/NAD(P)-binding domain"/>
    <property type="match status" value="1"/>
</dbReference>
<dbReference type="Pfam" id="PF02852">
    <property type="entry name" value="Pyr_redox_dim"/>
    <property type="match status" value="1"/>
</dbReference>
<comment type="cofactor">
    <cofactor evidence="1">
        <name>FAD</name>
        <dbReference type="ChEBI" id="CHEBI:57692"/>
    </cofactor>
</comment>
<dbReference type="Pfam" id="PF07992">
    <property type="entry name" value="Pyr_redox_2"/>
    <property type="match status" value="1"/>
</dbReference>
<keyword evidence="3" id="KW-0285">Flavoprotein</keyword>
<dbReference type="PRINTS" id="PR00368">
    <property type="entry name" value="FADPNR"/>
</dbReference>
<dbReference type="EMBL" id="CAJNOK010000001">
    <property type="protein sequence ID" value="CAF0720656.1"/>
    <property type="molecule type" value="Genomic_DNA"/>
</dbReference>
<dbReference type="InterPro" id="IPR036188">
    <property type="entry name" value="FAD/NAD-bd_sf"/>
</dbReference>
<feature type="domain" description="FAD/NAD(P)-binding" evidence="8">
    <location>
        <begin position="6"/>
        <end position="167"/>
    </location>
</feature>
<evidence type="ECO:0000259" key="8">
    <source>
        <dbReference type="Pfam" id="PF07992"/>
    </source>
</evidence>
<keyword evidence="4" id="KW-0274">FAD</keyword>
<dbReference type="PANTHER" id="PTHR43429:SF1">
    <property type="entry name" value="NAD(P)H SULFUR OXIDOREDUCTASE (COA-DEPENDENT)"/>
    <property type="match status" value="1"/>
</dbReference>
<proteinExistence type="inferred from homology"/>
<sequence length="312" mass="34249">MKAYANDETIKKVVVIGGGYIGIELVEAFNRSKKEVTLIDLVTRPVPRYFDVEFTDKLVEDMKAHGVKTAFGERFLKFEGKNGKVSKVITDKNSYDADLVIMAIGFAPNTSLLPNAKKIQNGALIVDEYMRTSITDIYAIGDCVAIPYAPTGQPANIALATNAVRTGLVAAHHIANPKSDLKLPSIVGTNGIYVFDNRLAATGMSEEAAKLAGMDVLSSTFEDNDRPEFMNDEGLERVKCKMVYDAKTRKLLGAQIGSYGKTNHSEAIFYLALAIDKGMTIEQVAIVDLYFLPHYNKPLNYLLQTALNAPRQ</sequence>
<dbReference type="Proteomes" id="UP000677228">
    <property type="component" value="Unassembled WGS sequence"/>
</dbReference>
<dbReference type="GO" id="GO:0016491">
    <property type="term" value="F:oxidoreductase activity"/>
    <property type="evidence" value="ECO:0007669"/>
    <property type="project" value="UniProtKB-KW"/>
</dbReference>
<dbReference type="InterPro" id="IPR023753">
    <property type="entry name" value="FAD/NAD-binding_dom"/>
</dbReference>
<dbReference type="EMBL" id="CAJOBA010000001">
    <property type="protein sequence ID" value="CAF3491707.1"/>
    <property type="molecule type" value="Genomic_DNA"/>
</dbReference>
<dbReference type="PRINTS" id="PR00411">
    <property type="entry name" value="PNDRDTASEI"/>
</dbReference>
<organism evidence="10 11">
    <name type="scientific">Didymodactylos carnosus</name>
    <dbReference type="NCBI Taxonomy" id="1234261"/>
    <lineage>
        <taxon>Eukaryota</taxon>
        <taxon>Metazoa</taxon>
        <taxon>Spiralia</taxon>
        <taxon>Gnathifera</taxon>
        <taxon>Rotifera</taxon>
        <taxon>Eurotatoria</taxon>
        <taxon>Bdelloidea</taxon>
        <taxon>Philodinida</taxon>
        <taxon>Philodinidae</taxon>
        <taxon>Didymodactylos</taxon>
    </lineage>
</organism>
<dbReference type="SUPFAM" id="SSF51905">
    <property type="entry name" value="FAD/NAD(P)-binding domain"/>
    <property type="match status" value="1"/>
</dbReference>
<reference evidence="10" key="1">
    <citation type="submission" date="2021-02" db="EMBL/GenBank/DDBJ databases">
        <authorList>
            <person name="Nowell W R."/>
        </authorList>
    </citation>
    <scope>NUCLEOTIDE SEQUENCE</scope>
</reference>
<comment type="caution">
    <text evidence="10">The sequence shown here is derived from an EMBL/GenBank/DDBJ whole genome shotgun (WGS) entry which is preliminary data.</text>
</comment>
<accession>A0A8S2GDX0</accession>
<protein>
    <recommendedName>
        <fullName evidence="12">NADH oxidase</fullName>
    </recommendedName>
</protein>
<dbReference type="SUPFAM" id="SSF55424">
    <property type="entry name" value="FAD/NAD-linked reductases, dimerisation (C-terminal) domain"/>
    <property type="match status" value="1"/>
</dbReference>
<evidence type="ECO:0000256" key="5">
    <source>
        <dbReference type="ARBA" id="ARBA00023002"/>
    </source>
</evidence>
<comment type="similarity">
    <text evidence="2">Belongs to the class-III pyridine nucleotide-disulfide oxidoreductase family.</text>
</comment>
<evidence type="ECO:0000313" key="11">
    <source>
        <dbReference type="Proteomes" id="UP000682733"/>
    </source>
</evidence>
<evidence type="ECO:0000256" key="6">
    <source>
        <dbReference type="ARBA" id="ARBA00023284"/>
    </source>
</evidence>
<dbReference type="PANTHER" id="PTHR43429">
    <property type="entry name" value="PYRIDINE NUCLEOTIDE-DISULFIDE OXIDOREDUCTASE DOMAIN-CONTAINING"/>
    <property type="match status" value="1"/>
</dbReference>
<evidence type="ECO:0000313" key="9">
    <source>
        <dbReference type="EMBL" id="CAF0720656.1"/>
    </source>
</evidence>
<evidence type="ECO:0000259" key="7">
    <source>
        <dbReference type="Pfam" id="PF02852"/>
    </source>
</evidence>